<dbReference type="Pfam" id="PF20151">
    <property type="entry name" value="DUF6533"/>
    <property type="match status" value="1"/>
</dbReference>
<evidence type="ECO:0000313" key="3">
    <source>
        <dbReference type="Proteomes" id="UP000016930"/>
    </source>
</evidence>
<dbReference type="EMBL" id="KB445797">
    <property type="protein sequence ID" value="EMD37123.1"/>
    <property type="molecule type" value="Genomic_DNA"/>
</dbReference>
<name>M2QJ94_CERS8</name>
<reference evidence="2 3" key="1">
    <citation type="journal article" date="2012" name="Proc. Natl. Acad. Sci. U.S.A.">
        <title>Comparative genomics of Ceriporiopsis subvermispora and Phanerochaete chrysosporium provide insight into selective ligninolysis.</title>
        <authorList>
            <person name="Fernandez-Fueyo E."/>
            <person name="Ruiz-Duenas F.J."/>
            <person name="Ferreira P."/>
            <person name="Floudas D."/>
            <person name="Hibbett D.S."/>
            <person name="Canessa P."/>
            <person name="Larrondo L.F."/>
            <person name="James T.Y."/>
            <person name="Seelenfreund D."/>
            <person name="Lobos S."/>
            <person name="Polanco R."/>
            <person name="Tello M."/>
            <person name="Honda Y."/>
            <person name="Watanabe T."/>
            <person name="Watanabe T."/>
            <person name="Ryu J.S."/>
            <person name="Kubicek C.P."/>
            <person name="Schmoll M."/>
            <person name="Gaskell J."/>
            <person name="Hammel K.E."/>
            <person name="St John F.J."/>
            <person name="Vanden Wymelenberg A."/>
            <person name="Sabat G."/>
            <person name="Splinter BonDurant S."/>
            <person name="Syed K."/>
            <person name="Yadav J.S."/>
            <person name="Doddapaneni H."/>
            <person name="Subramanian V."/>
            <person name="Lavin J.L."/>
            <person name="Oguiza J.A."/>
            <person name="Perez G."/>
            <person name="Pisabarro A.G."/>
            <person name="Ramirez L."/>
            <person name="Santoyo F."/>
            <person name="Master E."/>
            <person name="Coutinho P.M."/>
            <person name="Henrissat B."/>
            <person name="Lombard V."/>
            <person name="Magnuson J.K."/>
            <person name="Kuees U."/>
            <person name="Hori C."/>
            <person name="Igarashi K."/>
            <person name="Samejima M."/>
            <person name="Held B.W."/>
            <person name="Barry K.W."/>
            <person name="LaButti K.M."/>
            <person name="Lapidus A."/>
            <person name="Lindquist E.A."/>
            <person name="Lucas S.M."/>
            <person name="Riley R."/>
            <person name="Salamov A.A."/>
            <person name="Hoffmeister D."/>
            <person name="Schwenk D."/>
            <person name="Hadar Y."/>
            <person name="Yarden O."/>
            <person name="de Vries R.P."/>
            <person name="Wiebenga A."/>
            <person name="Stenlid J."/>
            <person name="Eastwood D."/>
            <person name="Grigoriev I.V."/>
            <person name="Berka R.M."/>
            <person name="Blanchette R.A."/>
            <person name="Kersten P."/>
            <person name="Martinez A.T."/>
            <person name="Vicuna R."/>
            <person name="Cullen D."/>
        </authorList>
    </citation>
    <scope>NUCLEOTIDE SEQUENCE [LARGE SCALE GENOMIC DNA]</scope>
    <source>
        <strain evidence="2 3">B</strain>
    </source>
</reference>
<protein>
    <recommendedName>
        <fullName evidence="1">DUF6533 domain-containing protein</fullName>
    </recommendedName>
</protein>
<accession>M2QJ94</accession>
<proteinExistence type="predicted"/>
<feature type="domain" description="DUF6533" evidence="1">
    <location>
        <begin position="26"/>
        <end position="86"/>
    </location>
</feature>
<keyword evidence="3" id="KW-1185">Reference proteome</keyword>
<sequence length="205" mass="22881">MSTSLENEAHLLSQAAQDFYRLNLSTAACIAWVVYDMILTSPQELMLVWRWGTTINASLPKGADIVDRTRFTFPKLLYIMTRYGGLTSLVKYKPNVLVYFATPPTSDSPIAARDGFGISLSFVDAAGKGLIMYRIYAVYGWTRKVLVILGGIWLRHIRRAGLNIVVTSVRDRPAGSILSWYTRLVRASDARSCVPPAPAEFTTLR</sequence>
<organism evidence="2 3">
    <name type="scientific">Ceriporiopsis subvermispora (strain B)</name>
    <name type="common">White-rot fungus</name>
    <name type="synonym">Gelatoporia subvermispora</name>
    <dbReference type="NCBI Taxonomy" id="914234"/>
    <lineage>
        <taxon>Eukaryota</taxon>
        <taxon>Fungi</taxon>
        <taxon>Dikarya</taxon>
        <taxon>Basidiomycota</taxon>
        <taxon>Agaricomycotina</taxon>
        <taxon>Agaricomycetes</taxon>
        <taxon>Polyporales</taxon>
        <taxon>Gelatoporiaceae</taxon>
        <taxon>Gelatoporia</taxon>
    </lineage>
</organism>
<dbReference type="InterPro" id="IPR045340">
    <property type="entry name" value="DUF6533"/>
</dbReference>
<dbReference type="OrthoDB" id="2638860at2759"/>
<evidence type="ECO:0000259" key="1">
    <source>
        <dbReference type="Pfam" id="PF20151"/>
    </source>
</evidence>
<dbReference type="HOGENOM" id="CLU_1337359_0_0_1"/>
<dbReference type="AlphaFoldDB" id="M2QJ94"/>
<evidence type="ECO:0000313" key="2">
    <source>
        <dbReference type="EMBL" id="EMD37123.1"/>
    </source>
</evidence>
<dbReference type="Proteomes" id="UP000016930">
    <property type="component" value="Unassembled WGS sequence"/>
</dbReference>
<gene>
    <name evidence="2" type="ORF">CERSUDRAFT_74109</name>
</gene>